<dbReference type="SUPFAM" id="SSF101941">
    <property type="entry name" value="NAC domain"/>
    <property type="match status" value="1"/>
</dbReference>
<dbReference type="InterPro" id="IPR003441">
    <property type="entry name" value="NAC-dom"/>
</dbReference>
<keyword evidence="2" id="KW-0238">DNA-binding</keyword>
<proteinExistence type="predicted"/>
<organism evidence="7 8">
    <name type="scientific">Actinidia rufa</name>
    <dbReference type="NCBI Taxonomy" id="165716"/>
    <lineage>
        <taxon>Eukaryota</taxon>
        <taxon>Viridiplantae</taxon>
        <taxon>Streptophyta</taxon>
        <taxon>Embryophyta</taxon>
        <taxon>Tracheophyta</taxon>
        <taxon>Spermatophyta</taxon>
        <taxon>Magnoliopsida</taxon>
        <taxon>eudicotyledons</taxon>
        <taxon>Gunneridae</taxon>
        <taxon>Pentapetalae</taxon>
        <taxon>asterids</taxon>
        <taxon>Ericales</taxon>
        <taxon>Actinidiaceae</taxon>
        <taxon>Actinidia</taxon>
    </lineage>
</organism>
<dbReference type="Pfam" id="PF02365">
    <property type="entry name" value="NAM"/>
    <property type="match status" value="1"/>
</dbReference>
<dbReference type="PROSITE" id="PS51005">
    <property type="entry name" value="NAC"/>
    <property type="match status" value="1"/>
</dbReference>
<evidence type="ECO:0000256" key="4">
    <source>
        <dbReference type="ARBA" id="ARBA00023242"/>
    </source>
</evidence>
<evidence type="ECO:0000256" key="2">
    <source>
        <dbReference type="ARBA" id="ARBA00023125"/>
    </source>
</evidence>
<gene>
    <name evidence="7" type="ORF">Acr_26g0011890</name>
</gene>
<feature type="domain" description="NAC" evidence="6">
    <location>
        <begin position="11"/>
        <end position="163"/>
    </location>
</feature>
<keyword evidence="8" id="KW-1185">Reference proteome</keyword>
<dbReference type="PANTHER" id="PTHR31719:SF157">
    <property type="entry name" value="NAC TRANSCRIPTION FACTOR-LIKE PROTEIN"/>
    <property type="match status" value="1"/>
</dbReference>
<dbReference type="Gene3D" id="2.170.150.80">
    <property type="entry name" value="NAC domain"/>
    <property type="match status" value="1"/>
</dbReference>
<evidence type="ECO:0000256" key="5">
    <source>
        <dbReference type="SAM" id="MobiDB-lite"/>
    </source>
</evidence>
<evidence type="ECO:0000313" key="8">
    <source>
        <dbReference type="Proteomes" id="UP000585474"/>
    </source>
</evidence>
<keyword evidence="3" id="KW-0804">Transcription</keyword>
<comment type="caution">
    <text evidence="7">The sequence shown here is derived from an EMBL/GenBank/DDBJ whole genome shotgun (WGS) entry which is preliminary data.</text>
</comment>
<protein>
    <submittedName>
        <fullName evidence="7">NAC domain containing protein 25</fullName>
    </submittedName>
</protein>
<dbReference type="GO" id="GO:0006355">
    <property type="term" value="P:regulation of DNA-templated transcription"/>
    <property type="evidence" value="ECO:0007669"/>
    <property type="project" value="InterPro"/>
</dbReference>
<dbReference type="InterPro" id="IPR036093">
    <property type="entry name" value="NAC_dom_sf"/>
</dbReference>
<name>A0A7J0H485_9ERIC</name>
<sequence length="343" mass="38874">MEKEPISSFQLPPGFRFHPSDEELINCYLLNKVNSRSLPASIIGEIELYNYNPWELPRKALFGEDEWYFFTPRDRKYPNGERPNRTAASGYWKATGTDKPILTSGFVKIGVKKALVFYTGRPPKGGKTDWTMNEYRLPATSQPSKLKGSMRLDDWVLCRVRQKGNMSKNIWEVRDSPCKNTIGYFPKMEELPSTQAYPNTNTMTDFGYEGRQILASLLAGQLIPPIYNISSEILQDKGSSLYDNVSDELNSPLADSFFDIIFNASKGKSNDGTRYDNLFPSTQKVSNNKENDDLPQGNKPNTDNMNFYIQGQPERDIFNPIPSHAMVSLQGLNESSLTGRCPQ</sequence>
<evidence type="ECO:0000256" key="3">
    <source>
        <dbReference type="ARBA" id="ARBA00023163"/>
    </source>
</evidence>
<dbReference type="GO" id="GO:0003677">
    <property type="term" value="F:DNA binding"/>
    <property type="evidence" value="ECO:0007669"/>
    <property type="project" value="UniProtKB-KW"/>
</dbReference>
<evidence type="ECO:0000256" key="1">
    <source>
        <dbReference type="ARBA" id="ARBA00023015"/>
    </source>
</evidence>
<dbReference type="AlphaFoldDB" id="A0A7J0H485"/>
<accession>A0A7J0H485</accession>
<reference evidence="7 8" key="1">
    <citation type="submission" date="2019-07" db="EMBL/GenBank/DDBJ databases">
        <title>De Novo Assembly of kiwifruit Actinidia rufa.</title>
        <authorList>
            <person name="Sugita-Konishi S."/>
            <person name="Sato K."/>
            <person name="Mori E."/>
            <person name="Abe Y."/>
            <person name="Kisaki G."/>
            <person name="Hamano K."/>
            <person name="Suezawa K."/>
            <person name="Otani M."/>
            <person name="Fukuda T."/>
            <person name="Manabe T."/>
            <person name="Gomi K."/>
            <person name="Tabuchi M."/>
            <person name="Akimitsu K."/>
            <person name="Kataoka I."/>
        </authorList>
    </citation>
    <scope>NUCLEOTIDE SEQUENCE [LARGE SCALE GENOMIC DNA]</scope>
    <source>
        <strain evidence="8">cv. Fuchu</strain>
    </source>
</reference>
<dbReference type="Proteomes" id="UP000585474">
    <property type="component" value="Unassembled WGS sequence"/>
</dbReference>
<dbReference type="EMBL" id="BJWL01000026">
    <property type="protein sequence ID" value="GFZ17920.1"/>
    <property type="molecule type" value="Genomic_DNA"/>
</dbReference>
<dbReference type="PANTHER" id="PTHR31719">
    <property type="entry name" value="NAC TRANSCRIPTION FACTOR 56"/>
    <property type="match status" value="1"/>
</dbReference>
<keyword evidence="1" id="KW-0805">Transcription regulation</keyword>
<feature type="region of interest" description="Disordered" evidence="5">
    <location>
        <begin position="272"/>
        <end position="304"/>
    </location>
</feature>
<keyword evidence="4" id="KW-0539">Nucleus</keyword>
<evidence type="ECO:0000259" key="6">
    <source>
        <dbReference type="PROSITE" id="PS51005"/>
    </source>
</evidence>
<dbReference type="OrthoDB" id="1921961at2759"/>
<evidence type="ECO:0000313" key="7">
    <source>
        <dbReference type="EMBL" id="GFZ17920.1"/>
    </source>
</evidence>